<feature type="region of interest" description="Disordered" evidence="1">
    <location>
        <begin position="1"/>
        <end position="40"/>
    </location>
</feature>
<accession>A0AAD7AZE6</accession>
<organism evidence="2 3">
    <name type="scientific">Roridomyces roridus</name>
    <dbReference type="NCBI Taxonomy" id="1738132"/>
    <lineage>
        <taxon>Eukaryota</taxon>
        <taxon>Fungi</taxon>
        <taxon>Dikarya</taxon>
        <taxon>Basidiomycota</taxon>
        <taxon>Agaricomycotina</taxon>
        <taxon>Agaricomycetes</taxon>
        <taxon>Agaricomycetidae</taxon>
        <taxon>Agaricales</taxon>
        <taxon>Marasmiineae</taxon>
        <taxon>Mycenaceae</taxon>
        <taxon>Roridomyces</taxon>
    </lineage>
</organism>
<dbReference type="AlphaFoldDB" id="A0AAD7AZE6"/>
<sequence>MNKIQARVKRAFQRRSRAPPPPVPAPAPAAPRETITGDPRLPPELEREIFELVVATDFPSGYWSHQHVGDTTLVLPQVCRRVQSWIEPFIYERVALLQNYNGRGPISSFLATVDARPATFFAAHIKHLYLDRMVPLYAVQRILSVCTGVVSFGCHHPYTALAPILSSLPLRRLLVSELSSASPPLSLPQLPPPSLTSHRSPIWLSTTLPSPTPRRQAWAQRSALKWFLTAAPHARCLVLLTGAKTEYRWVLQRLRDDAFVDKRVYVHLGPVGDGPWHAWSWRLPDCFDVAERELQRRR</sequence>
<feature type="compositionally biased region" description="Pro residues" evidence="1">
    <location>
        <begin position="18"/>
        <end position="29"/>
    </location>
</feature>
<dbReference type="EMBL" id="JARKIF010000079">
    <property type="protein sequence ID" value="KAJ7605215.1"/>
    <property type="molecule type" value="Genomic_DNA"/>
</dbReference>
<evidence type="ECO:0000313" key="2">
    <source>
        <dbReference type="EMBL" id="KAJ7605215.1"/>
    </source>
</evidence>
<reference evidence="2" key="1">
    <citation type="submission" date="2023-03" db="EMBL/GenBank/DDBJ databases">
        <title>Massive genome expansion in bonnet fungi (Mycena s.s.) driven by repeated elements and novel gene families across ecological guilds.</title>
        <authorList>
            <consortium name="Lawrence Berkeley National Laboratory"/>
            <person name="Harder C.B."/>
            <person name="Miyauchi S."/>
            <person name="Viragh M."/>
            <person name="Kuo A."/>
            <person name="Thoen E."/>
            <person name="Andreopoulos B."/>
            <person name="Lu D."/>
            <person name="Skrede I."/>
            <person name="Drula E."/>
            <person name="Henrissat B."/>
            <person name="Morin E."/>
            <person name="Kohler A."/>
            <person name="Barry K."/>
            <person name="LaButti K."/>
            <person name="Morin E."/>
            <person name="Salamov A."/>
            <person name="Lipzen A."/>
            <person name="Mereny Z."/>
            <person name="Hegedus B."/>
            <person name="Baldrian P."/>
            <person name="Stursova M."/>
            <person name="Weitz H."/>
            <person name="Taylor A."/>
            <person name="Grigoriev I.V."/>
            <person name="Nagy L.G."/>
            <person name="Martin F."/>
            <person name="Kauserud H."/>
        </authorList>
    </citation>
    <scope>NUCLEOTIDE SEQUENCE</scope>
    <source>
        <strain evidence="2">9284</strain>
    </source>
</reference>
<gene>
    <name evidence="2" type="ORF">FB45DRAFT_1042572</name>
</gene>
<comment type="caution">
    <text evidence="2">The sequence shown here is derived from an EMBL/GenBank/DDBJ whole genome shotgun (WGS) entry which is preliminary data.</text>
</comment>
<keyword evidence="3" id="KW-1185">Reference proteome</keyword>
<evidence type="ECO:0000313" key="3">
    <source>
        <dbReference type="Proteomes" id="UP001221142"/>
    </source>
</evidence>
<proteinExistence type="predicted"/>
<protein>
    <submittedName>
        <fullName evidence="2">Uncharacterized protein</fullName>
    </submittedName>
</protein>
<feature type="compositionally biased region" description="Basic residues" evidence="1">
    <location>
        <begin position="1"/>
        <end position="17"/>
    </location>
</feature>
<dbReference type="Proteomes" id="UP001221142">
    <property type="component" value="Unassembled WGS sequence"/>
</dbReference>
<evidence type="ECO:0000256" key="1">
    <source>
        <dbReference type="SAM" id="MobiDB-lite"/>
    </source>
</evidence>
<name>A0AAD7AZE6_9AGAR</name>